<dbReference type="GO" id="GO:0046872">
    <property type="term" value="F:metal ion binding"/>
    <property type="evidence" value="ECO:0007669"/>
    <property type="project" value="UniProtKB-KW"/>
</dbReference>
<sequence length="432" mass="46060">MKDSVNIGLLGLGTVGTGVVNVLTANAHEISQKTGVPVNIKKILVRNLNKVRNIAAGAVLTTNADDILNDNDIDIIVEVMGGEQPAKDYMLRALNAGKNVVTANKDVVAKFGRELFSAAEANHVDFMFEASVGGGIPIIRPLKQCLAANKLSEVMGIVNGTTNYMLTKMTNEKLDYETVLAEAQAKGYAEADPTADVGGFDAARKIAILASIAFNARVSLEDVDVEGITNISPVDIEYARELGYVIKLLAIAKESEACGINARVHPAFIPLNHPLAAVGDVFNAIFVRGDAVGETMFYGRGAGALPTASAVAGDIVDVARNLRHNVNGRILCTCFDQKPFCPVENTSSSYYVRLLVEDQPGVLAAIAGAFGAHNVSLNSVIQKRKVNNCAELVLITYHVSDANIRKALTTIKDMSVLTTVQNVIRVEAQQID</sequence>
<name>A0A1G9L5W2_9FIRM</name>
<dbReference type="AlphaFoldDB" id="A0A1G9L5W2"/>
<dbReference type="InterPro" id="IPR016204">
    <property type="entry name" value="HDH"/>
</dbReference>
<dbReference type="InterPro" id="IPR036291">
    <property type="entry name" value="NAD(P)-bd_dom_sf"/>
</dbReference>
<dbReference type="InterPro" id="IPR001342">
    <property type="entry name" value="HDH_cat"/>
</dbReference>
<comment type="pathway">
    <text evidence="3 18">Amino-acid biosynthesis; L-methionine biosynthesis via de novo pathway; L-homoserine from L-aspartate: step 3/3.</text>
</comment>
<organism evidence="21 22">
    <name type="scientific">Dendrosporobacter quercicolus</name>
    <dbReference type="NCBI Taxonomy" id="146817"/>
    <lineage>
        <taxon>Bacteria</taxon>
        <taxon>Bacillati</taxon>
        <taxon>Bacillota</taxon>
        <taxon>Negativicutes</taxon>
        <taxon>Selenomonadales</taxon>
        <taxon>Sporomusaceae</taxon>
        <taxon>Dendrosporobacter</taxon>
    </lineage>
</organism>
<dbReference type="Pfam" id="PF03447">
    <property type="entry name" value="NAD_binding_3"/>
    <property type="match status" value="1"/>
</dbReference>
<evidence type="ECO:0000256" key="4">
    <source>
        <dbReference type="ARBA" id="ARBA00006753"/>
    </source>
</evidence>
<comment type="catalytic activity">
    <reaction evidence="15">
        <text>L-homoserine + NADP(+) = L-aspartate 4-semialdehyde + NADPH + H(+)</text>
        <dbReference type="Rhea" id="RHEA:15761"/>
        <dbReference type="ChEBI" id="CHEBI:15378"/>
        <dbReference type="ChEBI" id="CHEBI:57476"/>
        <dbReference type="ChEBI" id="CHEBI:57783"/>
        <dbReference type="ChEBI" id="CHEBI:58349"/>
        <dbReference type="ChEBI" id="CHEBI:537519"/>
        <dbReference type="EC" id="1.1.1.3"/>
    </reaction>
    <physiologicalReaction direction="right-to-left" evidence="15">
        <dbReference type="Rhea" id="RHEA:15763"/>
    </physiologicalReaction>
</comment>
<evidence type="ECO:0000256" key="10">
    <source>
        <dbReference type="ARBA" id="ARBA00022857"/>
    </source>
</evidence>
<evidence type="ECO:0000256" key="18">
    <source>
        <dbReference type="RuleBase" id="RU000579"/>
    </source>
</evidence>
<dbReference type="GO" id="GO:0009088">
    <property type="term" value="P:threonine biosynthetic process"/>
    <property type="evidence" value="ECO:0007669"/>
    <property type="project" value="UniProtKB-UniPathway"/>
</dbReference>
<dbReference type="GO" id="GO:0009086">
    <property type="term" value="P:methionine biosynthetic process"/>
    <property type="evidence" value="ECO:0007669"/>
    <property type="project" value="UniProtKB-KW"/>
</dbReference>
<dbReference type="STRING" id="146817.SAMN04488502_101232"/>
<feature type="domain" description="ACT" evidence="20">
    <location>
        <begin position="351"/>
        <end position="425"/>
    </location>
</feature>
<feature type="binding site" evidence="17">
    <location>
        <begin position="10"/>
        <end position="17"/>
    </location>
    <ligand>
        <name>NADP(+)</name>
        <dbReference type="ChEBI" id="CHEBI:58349"/>
    </ligand>
</feature>
<gene>
    <name evidence="21" type="ORF">SAMN04488502_101232</name>
</gene>
<dbReference type="OrthoDB" id="9808167at2"/>
<proteinExistence type="inferred from homology"/>
<comment type="cofactor">
    <cofactor evidence="1">
        <name>a metal cation</name>
        <dbReference type="ChEBI" id="CHEBI:25213"/>
    </cofactor>
</comment>
<dbReference type="Proteomes" id="UP000214880">
    <property type="component" value="Unassembled WGS sequence"/>
</dbReference>
<dbReference type="SUPFAM" id="SSF55347">
    <property type="entry name" value="Glyceraldehyde-3-phosphate dehydrogenase-like, C-terminal domain"/>
    <property type="match status" value="1"/>
</dbReference>
<dbReference type="GO" id="GO:0050661">
    <property type="term" value="F:NADP binding"/>
    <property type="evidence" value="ECO:0007669"/>
    <property type="project" value="InterPro"/>
</dbReference>
<dbReference type="UniPathway" id="UPA00051">
    <property type="reaction ID" value="UER00465"/>
</dbReference>
<dbReference type="PANTHER" id="PTHR43331">
    <property type="entry name" value="HOMOSERINE DEHYDROGENASE"/>
    <property type="match status" value="1"/>
</dbReference>
<accession>A0A1G9L5W2</accession>
<dbReference type="GO" id="GO:0004412">
    <property type="term" value="F:homoserine dehydrogenase activity"/>
    <property type="evidence" value="ECO:0007669"/>
    <property type="project" value="UniProtKB-EC"/>
</dbReference>
<evidence type="ECO:0000256" key="9">
    <source>
        <dbReference type="ARBA" id="ARBA00022723"/>
    </source>
</evidence>
<keyword evidence="9" id="KW-0479">Metal-binding</keyword>
<dbReference type="Pfam" id="PF01842">
    <property type="entry name" value="ACT"/>
    <property type="match status" value="1"/>
</dbReference>
<dbReference type="InterPro" id="IPR005106">
    <property type="entry name" value="Asp/hSer_DH_NAD-bd"/>
</dbReference>
<evidence type="ECO:0000259" key="20">
    <source>
        <dbReference type="PROSITE" id="PS51671"/>
    </source>
</evidence>
<keyword evidence="7 18" id="KW-0028">Amino-acid biosynthesis</keyword>
<feature type="active site" description="Proton donor" evidence="16">
    <location>
        <position position="205"/>
    </location>
</feature>
<evidence type="ECO:0000256" key="17">
    <source>
        <dbReference type="PIRSR" id="PIRSR000098-2"/>
    </source>
</evidence>
<dbReference type="InterPro" id="IPR019811">
    <property type="entry name" value="HDH_CS"/>
</dbReference>
<evidence type="ECO:0000256" key="2">
    <source>
        <dbReference type="ARBA" id="ARBA00005056"/>
    </source>
</evidence>
<dbReference type="EC" id="1.1.1.3" evidence="5 18"/>
<keyword evidence="10 17" id="KW-0521">NADP</keyword>
<dbReference type="Gene3D" id="3.40.50.720">
    <property type="entry name" value="NAD(P)-binding Rossmann-like Domain"/>
    <property type="match status" value="1"/>
</dbReference>
<dbReference type="NCBIfam" id="NF004976">
    <property type="entry name" value="PRK06349.1"/>
    <property type="match status" value="1"/>
</dbReference>
<evidence type="ECO:0000256" key="12">
    <source>
        <dbReference type="ARBA" id="ARBA00023027"/>
    </source>
</evidence>
<dbReference type="RefSeq" id="WP_092067458.1">
    <property type="nucleotide sequence ID" value="NZ_FNHB01000001.1"/>
</dbReference>
<evidence type="ECO:0000256" key="8">
    <source>
        <dbReference type="ARBA" id="ARBA00022697"/>
    </source>
</evidence>
<dbReference type="Gene3D" id="3.30.70.260">
    <property type="match status" value="1"/>
</dbReference>
<dbReference type="FunFam" id="3.30.360.10:FF:000005">
    <property type="entry name" value="Homoserine dehydrogenase"/>
    <property type="match status" value="1"/>
</dbReference>
<feature type="binding site" evidence="17">
    <location>
        <position position="190"/>
    </location>
    <ligand>
        <name>L-homoserine</name>
        <dbReference type="ChEBI" id="CHEBI:57476"/>
    </ligand>
</feature>
<dbReference type="UniPathway" id="UPA00050">
    <property type="reaction ID" value="UER00063"/>
</dbReference>
<evidence type="ECO:0000256" key="16">
    <source>
        <dbReference type="PIRSR" id="PIRSR000098-1"/>
    </source>
</evidence>
<keyword evidence="14 18" id="KW-0486">Methionine biosynthesis</keyword>
<dbReference type="PIRSF" id="PIRSF000098">
    <property type="entry name" value="Homoser_dehydrog"/>
    <property type="match status" value="1"/>
</dbReference>
<comment type="pathway">
    <text evidence="2 18">Amino-acid biosynthesis; L-threonine biosynthesis; L-threonine from L-aspartate: step 3/5.</text>
</comment>
<evidence type="ECO:0000256" key="6">
    <source>
        <dbReference type="ARBA" id="ARBA00013376"/>
    </source>
</evidence>
<evidence type="ECO:0000256" key="13">
    <source>
        <dbReference type="ARBA" id="ARBA00023053"/>
    </source>
</evidence>
<evidence type="ECO:0000256" key="7">
    <source>
        <dbReference type="ARBA" id="ARBA00022605"/>
    </source>
</evidence>
<dbReference type="FunFam" id="3.40.50.720:FF:000062">
    <property type="entry name" value="Homoserine dehydrogenase"/>
    <property type="match status" value="1"/>
</dbReference>
<dbReference type="PANTHER" id="PTHR43331:SF1">
    <property type="entry name" value="HOMOSERINE DEHYDROGENASE"/>
    <property type="match status" value="1"/>
</dbReference>
<dbReference type="SUPFAM" id="SSF55021">
    <property type="entry name" value="ACT-like"/>
    <property type="match status" value="1"/>
</dbReference>
<evidence type="ECO:0000256" key="14">
    <source>
        <dbReference type="ARBA" id="ARBA00023167"/>
    </source>
</evidence>
<dbReference type="SUPFAM" id="SSF51735">
    <property type="entry name" value="NAD(P)-binding Rossmann-fold domains"/>
    <property type="match status" value="1"/>
</dbReference>
<dbReference type="Gene3D" id="3.30.360.10">
    <property type="entry name" value="Dihydrodipicolinate Reductase, domain 2"/>
    <property type="match status" value="1"/>
</dbReference>
<dbReference type="PROSITE" id="PS51671">
    <property type="entry name" value="ACT"/>
    <property type="match status" value="1"/>
</dbReference>
<evidence type="ECO:0000256" key="11">
    <source>
        <dbReference type="ARBA" id="ARBA00023002"/>
    </source>
</evidence>
<dbReference type="Pfam" id="PF00742">
    <property type="entry name" value="Homoserine_dh"/>
    <property type="match status" value="1"/>
</dbReference>
<evidence type="ECO:0000256" key="3">
    <source>
        <dbReference type="ARBA" id="ARBA00005062"/>
    </source>
</evidence>
<keyword evidence="8 18" id="KW-0791">Threonine biosynthesis</keyword>
<keyword evidence="22" id="KW-1185">Reference proteome</keyword>
<keyword evidence="12" id="KW-0520">NAD</keyword>
<evidence type="ECO:0000256" key="19">
    <source>
        <dbReference type="RuleBase" id="RU004171"/>
    </source>
</evidence>
<evidence type="ECO:0000313" key="21">
    <source>
        <dbReference type="EMBL" id="SDL56965.1"/>
    </source>
</evidence>
<dbReference type="PROSITE" id="PS01042">
    <property type="entry name" value="HOMOSER_DHGENASE"/>
    <property type="match status" value="1"/>
</dbReference>
<dbReference type="EMBL" id="FNHB01000001">
    <property type="protein sequence ID" value="SDL56965.1"/>
    <property type="molecule type" value="Genomic_DNA"/>
</dbReference>
<keyword evidence="11 18" id="KW-0560">Oxidoreductase</keyword>
<comment type="similarity">
    <text evidence="4 19">Belongs to the homoserine dehydrogenase family.</text>
</comment>
<reference evidence="21 22" key="1">
    <citation type="submission" date="2016-10" db="EMBL/GenBank/DDBJ databases">
        <authorList>
            <person name="de Groot N.N."/>
        </authorList>
    </citation>
    <scope>NUCLEOTIDE SEQUENCE [LARGE SCALE GENOMIC DNA]</scope>
    <source>
        <strain evidence="21 22">DSM 1736</strain>
    </source>
</reference>
<evidence type="ECO:0000313" key="22">
    <source>
        <dbReference type="Proteomes" id="UP000214880"/>
    </source>
</evidence>
<protein>
    <recommendedName>
        <fullName evidence="6 18">Homoserine dehydrogenase</fullName>
        <ecNumber evidence="5 18">1.1.1.3</ecNumber>
    </recommendedName>
</protein>
<evidence type="ECO:0000256" key="5">
    <source>
        <dbReference type="ARBA" id="ARBA00013213"/>
    </source>
</evidence>
<dbReference type="InterPro" id="IPR045865">
    <property type="entry name" value="ACT-like_dom_sf"/>
</dbReference>
<evidence type="ECO:0000256" key="1">
    <source>
        <dbReference type="ARBA" id="ARBA00001920"/>
    </source>
</evidence>
<dbReference type="CDD" id="cd04881">
    <property type="entry name" value="ACT_HSDH-Hom"/>
    <property type="match status" value="1"/>
</dbReference>
<keyword evidence="13" id="KW-0915">Sodium</keyword>
<feature type="binding site" evidence="17">
    <location>
        <position position="105"/>
    </location>
    <ligand>
        <name>NADPH</name>
        <dbReference type="ChEBI" id="CHEBI:57783"/>
    </ligand>
</feature>
<evidence type="ECO:0000256" key="15">
    <source>
        <dbReference type="ARBA" id="ARBA00048841"/>
    </source>
</evidence>
<dbReference type="InterPro" id="IPR002912">
    <property type="entry name" value="ACT_dom"/>
</dbReference>